<feature type="domain" description="FAD dependent oxidoreductase" evidence="1">
    <location>
        <begin position="15"/>
        <end position="377"/>
    </location>
</feature>
<dbReference type="Proteomes" id="UP000315971">
    <property type="component" value="Unassembled WGS sequence"/>
</dbReference>
<dbReference type="PANTHER" id="PTHR13847:SF281">
    <property type="entry name" value="FAD DEPENDENT OXIDOREDUCTASE DOMAIN-CONTAINING PROTEIN"/>
    <property type="match status" value="1"/>
</dbReference>
<dbReference type="AlphaFoldDB" id="A0A521D165"/>
<proteinExistence type="predicted"/>
<gene>
    <name evidence="2" type="ORF">SAMN06265350_105114</name>
</gene>
<dbReference type="SUPFAM" id="SSF51905">
    <property type="entry name" value="FAD/NAD(P)-binding domain"/>
    <property type="match status" value="1"/>
</dbReference>
<dbReference type="Gene3D" id="3.30.9.10">
    <property type="entry name" value="D-Amino Acid Oxidase, subunit A, domain 2"/>
    <property type="match status" value="1"/>
</dbReference>
<dbReference type="EMBL" id="FXSZ01000005">
    <property type="protein sequence ID" value="SMO65429.1"/>
    <property type="molecule type" value="Genomic_DNA"/>
</dbReference>
<dbReference type="Gene3D" id="3.50.50.60">
    <property type="entry name" value="FAD/NAD(P)-binding domain"/>
    <property type="match status" value="1"/>
</dbReference>
<keyword evidence="3" id="KW-1185">Reference proteome</keyword>
<sequence>MLSYWEQTSFMHYNYIIIGSGIVGLSTACCIKEKNPDATVLVLERGIFPTGASTKNAGFACIGNVGEMYADLKLIGEEKLTKLTIDRWEGLQLLRSRIGDAKMDFQRNSGYELVLNDDTYHYELAIEKINDMMEPYFQCRLYSERKDLIQGFGLNPKMVKTIIQNPIEGQIDTGKMMNALLDYAYSLKIRVLTGCEVTEFNETPDCVEINVKNPLYGADSNLQFTCNQLAVCTNAFSKRFFPNADVEPGRGQVVCTSVIPELKIKGTFQFTEGYYYFRNINGRVLFGGARNIDYDYETTNEFGLTPIIQEKLEFYLREMILPGVDFTIENRWSGIMAFGKEITPEIIRYGNRIAAGFRFNGMGVALGSKVAKELTEMLTESN</sequence>
<dbReference type="InterPro" id="IPR036188">
    <property type="entry name" value="FAD/NAD-bd_sf"/>
</dbReference>
<name>A0A521D165_9SPHI</name>
<reference evidence="2 3" key="1">
    <citation type="submission" date="2017-05" db="EMBL/GenBank/DDBJ databases">
        <authorList>
            <person name="Varghese N."/>
            <person name="Submissions S."/>
        </authorList>
    </citation>
    <scope>NUCLEOTIDE SEQUENCE [LARGE SCALE GENOMIC DNA]</scope>
    <source>
        <strain evidence="2 3">DSM 21342</strain>
    </source>
</reference>
<dbReference type="OrthoDB" id="1491488at2"/>
<dbReference type="GO" id="GO:0005737">
    <property type="term" value="C:cytoplasm"/>
    <property type="evidence" value="ECO:0007669"/>
    <property type="project" value="TreeGrafter"/>
</dbReference>
<dbReference type="Pfam" id="PF01266">
    <property type="entry name" value="DAO"/>
    <property type="match status" value="1"/>
</dbReference>
<protein>
    <submittedName>
        <fullName evidence="2">Glycine/D-amino acid oxidase</fullName>
    </submittedName>
</protein>
<evidence type="ECO:0000259" key="1">
    <source>
        <dbReference type="Pfam" id="PF01266"/>
    </source>
</evidence>
<organism evidence="2 3">
    <name type="scientific">Solitalea koreensis</name>
    <dbReference type="NCBI Taxonomy" id="543615"/>
    <lineage>
        <taxon>Bacteria</taxon>
        <taxon>Pseudomonadati</taxon>
        <taxon>Bacteroidota</taxon>
        <taxon>Sphingobacteriia</taxon>
        <taxon>Sphingobacteriales</taxon>
        <taxon>Sphingobacteriaceae</taxon>
        <taxon>Solitalea</taxon>
    </lineage>
</organism>
<evidence type="ECO:0000313" key="3">
    <source>
        <dbReference type="Proteomes" id="UP000315971"/>
    </source>
</evidence>
<dbReference type="InterPro" id="IPR006076">
    <property type="entry name" value="FAD-dep_OxRdtase"/>
</dbReference>
<dbReference type="PANTHER" id="PTHR13847">
    <property type="entry name" value="SARCOSINE DEHYDROGENASE-RELATED"/>
    <property type="match status" value="1"/>
</dbReference>
<accession>A0A521D165</accession>
<dbReference type="RefSeq" id="WP_142603660.1">
    <property type="nucleotide sequence ID" value="NZ_FXSZ01000005.1"/>
</dbReference>
<evidence type="ECO:0000313" key="2">
    <source>
        <dbReference type="EMBL" id="SMO65429.1"/>
    </source>
</evidence>